<keyword evidence="3" id="KW-1185">Reference proteome</keyword>
<feature type="region of interest" description="Disordered" evidence="1">
    <location>
        <begin position="1"/>
        <end position="27"/>
    </location>
</feature>
<feature type="compositionally biased region" description="Low complexity" evidence="1">
    <location>
        <begin position="75"/>
        <end position="99"/>
    </location>
</feature>
<reference evidence="2" key="2">
    <citation type="submission" date="2021-02" db="EMBL/GenBank/DDBJ databases">
        <authorList>
            <person name="Kimball J.A."/>
            <person name="Haas M.W."/>
            <person name="Macchietto M."/>
            <person name="Kono T."/>
            <person name="Duquette J."/>
            <person name="Shao M."/>
        </authorList>
    </citation>
    <scope>NUCLEOTIDE SEQUENCE</scope>
    <source>
        <tissue evidence="2">Fresh leaf tissue</tissue>
    </source>
</reference>
<accession>A0A8J6BI93</accession>
<dbReference type="Proteomes" id="UP000729402">
    <property type="component" value="Unassembled WGS sequence"/>
</dbReference>
<feature type="region of interest" description="Disordered" evidence="1">
    <location>
        <begin position="67"/>
        <end position="99"/>
    </location>
</feature>
<dbReference type="EMBL" id="JAAALK010000082">
    <property type="protein sequence ID" value="KAG8088542.1"/>
    <property type="molecule type" value="Genomic_DNA"/>
</dbReference>
<name>A0A8J6BI93_ZIZPA</name>
<proteinExistence type="predicted"/>
<feature type="compositionally biased region" description="Basic and acidic residues" evidence="1">
    <location>
        <begin position="1"/>
        <end position="12"/>
    </location>
</feature>
<dbReference type="AlphaFoldDB" id="A0A8J6BI93"/>
<sequence>MGVVSRREEQRRRGQAAGDLALLEQRPAGQQTYDSAYNAEDPRPFAGPALPAATGGREAIRRDFRARGWGPPGRLPAGLGALSSGSLTSRTRSSAYTSSNACLEWI</sequence>
<evidence type="ECO:0000313" key="3">
    <source>
        <dbReference type="Proteomes" id="UP000729402"/>
    </source>
</evidence>
<protein>
    <submittedName>
        <fullName evidence="2">Uncharacterized protein</fullName>
    </submittedName>
</protein>
<reference evidence="2" key="1">
    <citation type="journal article" date="2021" name="bioRxiv">
        <title>Whole Genome Assembly and Annotation of Northern Wild Rice, Zizania palustris L., Supports a Whole Genome Duplication in the Zizania Genus.</title>
        <authorList>
            <person name="Haas M."/>
            <person name="Kono T."/>
            <person name="Macchietto M."/>
            <person name="Millas R."/>
            <person name="McGilp L."/>
            <person name="Shao M."/>
            <person name="Duquette J."/>
            <person name="Hirsch C.N."/>
            <person name="Kimball J."/>
        </authorList>
    </citation>
    <scope>NUCLEOTIDE SEQUENCE</scope>
    <source>
        <tissue evidence="2">Fresh leaf tissue</tissue>
    </source>
</reference>
<evidence type="ECO:0000313" key="2">
    <source>
        <dbReference type="EMBL" id="KAG8088542.1"/>
    </source>
</evidence>
<gene>
    <name evidence="2" type="ORF">GUJ93_ZPchr0010g11005</name>
</gene>
<organism evidence="2 3">
    <name type="scientific">Zizania palustris</name>
    <name type="common">Northern wild rice</name>
    <dbReference type="NCBI Taxonomy" id="103762"/>
    <lineage>
        <taxon>Eukaryota</taxon>
        <taxon>Viridiplantae</taxon>
        <taxon>Streptophyta</taxon>
        <taxon>Embryophyta</taxon>
        <taxon>Tracheophyta</taxon>
        <taxon>Spermatophyta</taxon>
        <taxon>Magnoliopsida</taxon>
        <taxon>Liliopsida</taxon>
        <taxon>Poales</taxon>
        <taxon>Poaceae</taxon>
        <taxon>BOP clade</taxon>
        <taxon>Oryzoideae</taxon>
        <taxon>Oryzeae</taxon>
        <taxon>Zizaniinae</taxon>
        <taxon>Zizania</taxon>
    </lineage>
</organism>
<evidence type="ECO:0000256" key="1">
    <source>
        <dbReference type="SAM" id="MobiDB-lite"/>
    </source>
</evidence>
<comment type="caution">
    <text evidence="2">The sequence shown here is derived from an EMBL/GenBank/DDBJ whole genome shotgun (WGS) entry which is preliminary data.</text>
</comment>